<organism evidence="2 3">
    <name type="scientific">Syntrophobotulus glycolicus (strain DSM 8271 / FlGlyR)</name>
    <dbReference type="NCBI Taxonomy" id="645991"/>
    <lineage>
        <taxon>Bacteria</taxon>
        <taxon>Bacillati</taxon>
        <taxon>Bacillota</taxon>
        <taxon>Clostridia</taxon>
        <taxon>Eubacteriales</taxon>
        <taxon>Desulfitobacteriaceae</taxon>
        <taxon>Syntrophobotulus</taxon>
    </lineage>
</organism>
<keyword evidence="3" id="KW-1185">Reference proteome</keyword>
<feature type="transmembrane region" description="Helical" evidence="1">
    <location>
        <begin position="6"/>
        <end position="27"/>
    </location>
</feature>
<accession>F0SXF3</accession>
<dbReference type="Proteomes" id="UP000007488">
    <property type="component" value="Chromosome"/>
</dbReference>
<dbReference type="AlphaFoldDB" id="F0SXF3"/>
<keyword evidence="1" id="KW-1133">Transmembrane helix</keyword>
<reference evidence="2 3" key="1">
    <citation type="journal article" date="2011" name="Stand. Genomic Sci.">
        <title>Complete genome sequence of Syntrophobotulus glycolicus type strain (FlGlyR).</title>
        <authorList>
            <person name="Han C."/>
            <person name="Mwirichia R."/>
            <person name="Chertkov O."/>
            <person name="Held B."/>
            <person name="Lapidus A."/>
            <person name="Nolan M."/>
            <person name="Lucas S."/>
            <person name="Hammon N."/>
            <person name="Deshpande S."/>
            <person name="Cheng J.F."/>
            <person name="Tapia R."/>
            <person name="Goodwin L."/>
            <person name="Pitluck S."/>
            <person name="Huntemann M."/>
            <person name="Liolios K."/>
            <person name="Ivanova N."/>
            <person name="Pagani I."/>
            <person name="Mavromatis K."/>
            <person name="Ovchinikova G."/>
            <person name="Pati A."/>
            <person name="Chen A."/>
            <person name="Palaniappan K."/>
            <person name="Land M."/>
            <person name="Hauser L."/>
            <person name="Brambilla E.M."/>
            <person name="Rohde M."/>
            <person name="Spring S."/>
            <person name="Sikorski J."/>
            <person name="Goker M."/>
            <person name="Woyke T."/>
            <person name="Bristow J."/>
            <person name="Eisen J.A."/>
            <person name="Markowitz V."/>
            <person name="Hugenholtz P."/>
            <person name="Kyrpides N.C."/>
            <person name="Klenk H.P."/>
            <person name="Detter J.C."/>
        </authorList>
    </citation>
    <scope>NUCLEOTIDE SEQUENCE [LARGE SCALE GENOMIC DNA]</scope>
    <source>
        <strain evidence="3">DSM 8271 / FlGlyR</strain>
    </source>
</reference>
<evidence type="ECO:0000313" key="2">
    <source>
        <dbReference type="EMBL" id="ADY54699.1"/>
    </source>
</evidence>
<evidence type="ECO:0000256" key="1">
    <source>
        <dbReference type="SAM" id="Phobius"/>
    </source>
</evidence>
<name>F0SXF3_SYNGF</name>
<gene>
    <name evidence="2" type="ordered locus">Sgly_0333</name>
</gene>
<reference evidence="3" key="2">
    <citation type="submission" date="2011-02" db="EMBL/GenBank/DDBJ databases">
        <title>The complete genome of Syntrophobotulus glycolicus DSM 8271.</title>
        <authorList>
            <person name="Lucas S."/>
            <person name="Copeland A."/>
            <person name="Lapidus A."/>
            <person name="Bruce D."/>
            <person name="Goodwin L."/>
            <person name="Pitluck S."/>
            <person name="Kyrpides N."/>
            <person name="Mavromatis K."/>
            <person name="Pagani I."/>
            <person name="Ivanova N."/>
            <person name="Mikhailova N."/>
            <person name="Chertkov O."/>
            <person name="Held B."/>
            <person name="Detter J.C."/>
            <person name="Tapia R."/>
            <person name="Han C."/>
            <person name="Land M."/>
            <person name="Hauser L."/>
            <person name="Markowitz V."/>
            <person name="Cheng J.-F."/>
            <person name="Hugenholtz P."/>
            <person name="Woyke T."/>
            <person name="Wu D."/>
            <person name="Spring S."/>
            <person name="Schroeder M."/>
            <person name="Brambilla E."/>
            <person name="Klenk H.-P."/>
            <person name="Eisen J.A."/>
        </authorList>
    </citation>
    <scope>NUCLEOTIDE SEQUENCE [LARGE SCALE GENOMIC DNA]</scope>
    <source>
        <strain evidence="3">DSM 8271 / FlGlyR</strain>
    </source>
</reference>
<dbReference type="STRING" id="645991.Sgly_0333"/>
<keyword evidence="1" id="KW-0812">Transmembrane</keyword>
<dbReference type="HOGENOM" id="CLU_3391796_0_0_9"/>
<proteinExistence type="predicted"/>
<keyword evidence="1" id="KW-0472">Membrane</keyword>
<evidence type="ECO:0000313" key="3">
    <source>
        <dbReference type="Proteomes" id="UP000007488"/>
    </source>
</evidence>
<dbReference type="EMBL" id="CP002547">
    <property type="protein sequence ID" value="ADY54699.1"/>
    <property type="molecule type" value="Genomic_DNA"/>
</dbReference>
<dbReference type="KEGG" id="sgy:Sgly_0333"/>
<protein>
    <submittedName>
        <fullName evidence="2">Uncharacterized protein</fullName>
    </submittedName>
</protein>
<sequence>MNNKDLINLIEIILCALACPLILPAVIENQTK</sequence>